<feature type="domain" description="hAT-like transposase RNase-H fold" evidence="1">
    <location>
        <begin position="97"/>
        <end position="172"/>
    </location>
</feature>
<gene>
    <name evidence="2" type="ORF">EPI10_023619</name>
</gene>
<accession>A0A5B6VUT3</accession>
<dbReference type="OrthoDB" id="1000366at2759"/>
<sequence>MDILCGEFPYGSLLLHGQFFHMCCCAHILNLIVLDGLSHVVVDGVQRIRDSVVFWTAFDKRIKNNLYNNPQNNEDWETLEKVCERLEVFSTTTHDFSASGFPTVNIYFPKIYTLRLVISNWHSSPYDYIRKMAQLMLEKYSKYWIGVNGLMGVATILDPRYKMALIRFYFLKNI</sequence>
<dbReference type="SUPFAM" id="SSF53098">
    <property type="entry name" value="Ribonuclease H-like"/>
    <property type="match status" value="1"/>
</dbReference>
<proteinExistence type="predicted"/>
<comment type="caution">
    <text evidence="2">The sequence shown here is derived from an EMBL/GenBank/DDBJ whole genome shotgun (WGS) entry which is preliminary data.</text>
</comment>
<dbReference type="AlphaFoldDB" id="A0A5B6VUT3"/>
<dbReference type="InterPro" id="IPR025525">
    <property type="entry name" value="hAT-like_transposase_RNase-H"/>
</dbReference>
<dbReference type="PANTHER" id="PTHR23272">
    <property type="entry name" value="BED FINGER-RELATED"/>
    <property type="match status" value="1"/>
</dbReference>
<evidence type="ECO:0000313" key="2">
    <source>
        <dbReference type="EMBL" id="KAA3473219.1"/>
    </source>
</evidence>
<evidence type="ECO:0000259" key="1">
    <source>
        <dbReference type="Pfam" id="PF14372"/>
    </source>
</evidence>
<protein>
    <submittedName>
        <fullName evidence="2">Zinc finger BED domain-containing protein RICESLEEPER 2-like</fullName>
    </submittedName>
</protein>
<reference evidence="3" key="1">
    <citation type="journal article" date="2019" name="Plant Biotechnol. J.">
        <title>Genome sequencing of the Australian wild diploid species Gossypium australe highlights disease resistance and delayed gland morphogenesis.</title>
        <authorList>
            <person name="Cai Y."/>
            <person name="Cai X."/>
            <person name="Wang Q."/>
            <person name="Wang P."/>
            <person name="Zhang Y."/>
            <person name="Cai C."/>
            <person name="Xu Y."/>
            <person name="Wang K."/>
            <person name="Zhou Z."/>
            <person name="Wang C."/>
            <person name="Geng S."/>
            <person name="Li B."/>
            <person name="Dong Q."/>
            <person name="Hou Y."/>
            <person name="Wang H."/>
            <person name="Ai P."/>
            <person name="Liu Z."/>
            <person name="Yi F."/>
            <person name="Sun M."/>
            <person name="An G."/>
            <person name="Cheng J."/>
            <person name="Zhang Y."/>
            <person name="Shi Q."/>
            <person name="Xie Y."/>
            <person name="Shi X."/>
            <person name="Chang Y."/>
            <person name="Huang F."/>
            <person name="Chen Y."/>
            <person name="Hong S."/>
            <person name="Mi L."/>
            <person name="Sun Q."/>
            <person name="Zhang L."/>
            <person name="Zhou B."/>
            <person name="Peng R."/>
            <person name="Zhang X."/>
            <person name="Liu F."/>
        </authorList>
    </citation>
    <scope>NUCLEOTIDE SEQUENCE [LARGE SCALE GENOMIC DNA]</scope>
    <source>
        <strain evidence="3">cv. PA1801</strain>
    </source>
</reference>
<dbReference type="InterPro" id="IPR012337">
    <property type="entry name" value="RNaseH-like_sf"/>
</dbReference>
<name>A0A5B6VUT3_9ROSI</name>
<dbReference type="PANTHER" id="PTHR23272:SF184">
    <property type="entry name" value="OS03G0311250 PROTEIN"/>
    <property type="match status" value="1"/>
</dbReference>
<dbReference type="GO" id="GO:0003677">
    <property type="term" value="F:DNA binding"/>
    <property type="evidence" value="ECO:0007669"/>
    <property type="project" value="InterPro"/>
</dbReference>
<dbReference type="Proteomes" id="UP000325315">
    <property type="component" value="Unassembled WGS sequence"/>
</dbReference>
<keyword evidence="3" id="KW-1185">Reference proteome</keyword>
<organism evidence="2 3">
    <name type="scientific">Gossypium australe</name>
    <dbReference type="NCBI Taxonomy" id="47621"/>
    <lineage>
        <taxon>Eukaryota</taxon>
        <taxon>Viridiplantae</taxon>
        <taxon>Streptophyta</taxon>
        <taxon>Embryophyta</taxon>
        <taxon>Tracheophyta</taxon>
        <taxon>Spermatophyta</taxon>
        <taxon>Magnoliopsida</taxon>
        <taxon>eudicotyledons</taxon>
        <taxon>Gunneridae</taxon>
        <taxon>Pentapetalae</taxon>
        <taxon>rosids</taxon>
        <taxon>malvids</taxon>
        <taxon>Malvales</taxon>
        <taxon>Malvaceae</taxon>
        <taxon>Malvoideae</taxon>
        <taxon>Gossypium</taxon>
    </lineage>
</organism>
<dbReference type="Pfam" id="PF14372">
    <property type="entry name" value="hAT-like_RNase-H"/>
    <property type="match status" value="1"/>
</dbReference>
<dbReference type="EMBL" id="SMMG02000005">
    <property type="protein sequence ID" value="KAA3473219.1"/>
    <property type="molecule type" value="Genomic_DNA"/>
</dbReference>
<evidence type="ECO:0000313" key="3">
    <source>
        <dbReference type="Proteomes" id="UP000325315"/>
    </source>
</evidence>